<dbReference type="EMBL" id="JAGQDG010000005">
    <property type="protein sequence ID" value="MBQ0936686.1"/>
    <property type="molecule type" value="Genomic_DNA"/>
</dbReference>
<evidence type="ECO:0000256" key="1">
    <source>
        <dbReference type="SAM" id="Phobius"/>
    </source>
</evidence>
<feature type="transmembrane region" description="Helical" evidence="1">
    <location>
        <begin position="32"/>
        <end position="53"/>
    </location>
</feature>
<dbReference type="PANTHER" id="PTHR22911">
    <property type="entry name" value="ACYL-MALONYL CONDENSING ENZYME-RELATED"/>
    <property type="match status" value="1"/>
</dbReference>
<dbReference type="InterPro" id="IPR037185">
    <property type="entry name" value="EmrE-like"/>
</dbReference>
<dbReference type="Gene3D" id="1.10.3730.20">
    <property type="match status" value="2"/>
</dbReference>
<comment type="caution">
    <text evidence="3">The sequence shown here is derived from an EMBL/GenBank/DDBJ whole genome shotgun (WGS) entry which is preliminary data.</text>
</comment>
<evidence type="ECO:0000313" key="3">
    <source>
        <dbReference type="EMBL" id="MBQ0936686.1"/>
    </source>
</evidence>
<keyword evidence="1" id="KW-1133">Transmembrane helix</keyword>
<dbReference type="SUPFAM" id="SSF103481">
    <property type="entry name" value="Multidrug resistance efflux transporter EmrE"/>
    <property type="match status" value="2"/>
</dbReference>
<evidence type="ECO:0000259" key="2">
    <source>
        <dbReference type="Pfam" id="PF00892"/>
    </source>
</evidence>
<feature type="domain" description="EamA" evidence="2">
    <location>
        <begin position="156"/>
        <end position="291"/>
    </location>
</feature>
<evidence type="ECO:0000313" key="4">
    <source>
        <dbReference type="Proteomes" id="UP000672097"/>
    </source>
</evidence>
<feature type="transmembrane region" description="Helical" evidence="1">
    <location>
        <begin position="119"/>
        <end position="142"/>
    </location>
</feature>
<dbReference type="PANTHER" id="PTHR22911:SF106">
    <property type="entry name" value="INTEGRAL MEMBRANE PROTEIN"/>
    <property type="match status" value="1"/>
</dbReference>
<feature type="transmembrane region" description="Helical" evidence="1">
    <location>
        <begin position="180"/>
        <end position="200"/>
    </location>
</feature>
<dbReference type="Pfam" id="PF00892">
    <property type="entry name" value="EamA"/>
    <property type="match status" value="2"/>
</dbReference>
<name>A0ABS5DZV5_9BURK</name>
<dbReference type="InterPro" id="IPR000620">
    <property type="entry name" value="EamA_dom"/>
</dbReference>
<feature type="transmembrane region" description="Helical" evidence="1">
    <location>
        <begin position="65"/>
        <end position="85"/>
    </location>
</feature>
<accession>A0ABS5DZV5</accession>
<feature type="domain" description="EamA" evidence="2">
    <location>
        <begin position="5"/>
        <end position="136"/>
    </location>
</feature>
<sequence length="292" mass="31337">MPLTALALVLVAALLHATWNLAAKKAGGDHHFVFMSALMIVLLWAPVGMWAAWGALPAWGWWEWALVLASGLTHLLYFNVLLAGYRASDLTVVYPVARGTGPLLTTVGAVLLLGEPLRWSTLAGVLCISAGIWLIAGGTALLNKAQDPTQRQRVMAGVAWGGLTGLLIAGYTVIDGYAVKVALMSPILIDYFGNLLRIPFMLPKVWQDRARFNEAWRTQWRYGLVMAALSPLAYVLVLYAAQQAPLSHVAPAREVSMLFAALLGGRLLGEQDRGARLAGAAVMALGVVCLSL</sequence>
<feature type="transmembrane region" description="Helical" evidence="1">
    <location>
        <begin position="154"/>
        <end position="174"/>
    </location>
</feature>
<feature type="transmembrane region" description="Helical" evidence="1">
    <location>
        <begin position="220"/>
        <end position="241"/>
    </location>
</feature>
<dbReference type="RefSeq" id="WP_210810050.1">
    <property type="nucleotide sequence ID" value="NZ_JAGQDG010000005.1"/>
</dbReference>
<dbReference type="Proteomes" id="UP000672097">
    <property type="component" value="Unassembled WGS sequence"/>
</dbReference>
<organism evidence="3 4">
    <name type="scientific">Ideonella paludis</name>
    <dbReference type="NCBI Taxonomy" id="1233411"/>
    <lineage>
        <taxon>Bacteria</taxon>
        <taxon>Pseudomonadati</taxon>
        <taxon>Pseudomonadota</taxon>
        <taxon>Betaproteobacteria</taxon>
        <taxon>Burkholderiales</taxon>
        <taxon>Sphaerotilaceae</taxon>
        <taxon>Ideonella</taxon>
    </lineage>
</organism>
<keyword evidence="4" id="KW-1185">Reference proteome</keyword>
<reference evidence="3 4" key="1">
    <citation type="submission" date="2021-04" db="EMBL/GenBank/DDBJ databases">
        <title>The genome sequence of type strain Ideonella paludis KCTC 32238.</title>
        <authorList>
            <person name="Liu Y."/>
        </authorList>
    </citation>
    <scope>NUCLEOTIDE SEQUENCE [LARGE SCALE GENOMIC DNA]</scope>
    <source>
        <strain evidence="3 4">KCTC 32238</strain>
    </source>
</reference>
<keyword evidence="1" id="KW-0472">Membrane</keyword>
<keyword evidence="1" id="KW-0812">Transmembrane</keyword>
<gene>
    <name evidence="3" type="ORF">KAK11_15240</name>
</gene>
<proteinExistence type="predicted"/>
<protein>
    <submittedName>
        <fullName evidence="3">EamA family transporter</fullName>
    </submittedName>
</protein>